<accession>A0A6C0L9A2</accession>
<evidence type="ECO:0000313" key="1">
    <source>
        <dbReference type="EMBL" id="QHU26997.1"/>
    </source>
</evidence>
<organism evidence="1">
    <name type="scientific">viral metagenome</name>
    <dbReference type="NCBI Taxonomy" id="1070528"/>
    <lineage>
        <taxon>unclassified sequences</taxon>
        <taxon>metagenomes</taxon>
        <taxon>organismal metagenomes</taxon>
    </lineage>
</organism>
<sequence length="68" mass="8057">MQTRSQTTRAEFEVNIDFDEASRLWNSNKKKIKNGCYEYVCGKQLQNGEFCKKKTKNSPFCFVHKNKM</sequence>
<proteinExistence type="predicted"/>
<protein>
    <submittedName>
        <fullName evidence="1">Uncharacterized protein</fullName>
    </submittedName>
</protein>
<dbReference type="AlphaFoldDB" id="A0A6C0L9A2"/>
<reference evidence="1" key="1">
    <citation type="journal article" date="2020" name="Nature">
        <title>Giant virus diversity and host interactions through global metagenomics.</title>
        <authorList>
            <person name="Schulz F."/>
            <person name="Roux S."/>
            <person name="Paez-Espino D."/>
            <person name="Jungbluth S."/>
            <person name="Walsh D.A."/>
            <person name="Denef V.J."/>
            <person name="McMahon K.D."/>
            <person name="Konstantinidis K.T."/>
            <person name="Eloe-Fadrosh E.A."/>
            <person name="Kyrpides N.C."/>
            <person name="Woyke T."/>
        </authorList>
    </citation>
    <scope>NUCLEOTIDE SEQUENCE</scope>
    <source>
        <strain evidence="1">GVMAG-M-3300027759-42</strain>
    </source>
</reference>
<name>A0A6C0L9A2_9ZZZZ</name>
<dbReference type="EMBL" id="MN740447">
    <property type="protein sequence ID" value="QHU26997.1"/>
    <property type="molecule type" value="Genomic_DNA"/>
</dbReference>